<evidence type="ECO:0000313" key="2">
    <source>
        <dbReference type="Proteomes" id="UP000526734"/>
    </source>
</evidence>
<keyword evidence="2" id="KW-1185">Reference proteome</keyword>
<gene>
    <name evidence="1" type="ORF">H4281_13820</name>
</gene>
<organism evidence="1 2">
    <name type="scientific">Amycolatopsis dendrobii</name>
    <dbReference type="NCBI Taxonomy" id="2760662"/>
    <lineage>
        <taxon>Bacteria</taxon>
        <taxon>Bacillati</taxon>
        <taxon>Actinomycetota</taxon>
        <taxon>Actinomycetes</taxon>
        <taxon>Pseudonocardiales</taxon>
        <taxon>Pseudonocardiaceae</taxon>
        <taxon>Amycolatopsis</taxon>
    </lineage>
</organism>
<protein>
    <submittedName>
        <fullName evidence="1">Ferredoxin</fullName>
    </submittedName>
</protein>
<dbReference type="AlphaFoldDB" id="A0A7W3VW94"/>
<dbReference type="RefSeq" id="WP_182891279.1">
    <property type="nucleotide sequence ID" value="NZ_JACGZW010000004.1"/>
</dbReference>
<accession>A0A7W3VW94</accession>
<reference evidence="1 2" key="1">
    <citation type="submission" date="2020-08" db="EMBL/GenBank/DDBJ databases">
        <title>Amycolatopsis sp. nov. DR6-1 isolated from Dendrobium heterocarpum.</title>
        <authorList>
            <person name="Tedsree N."/>
            <person name="Kuncharoen N."/>
            <person name="Likhitwitayawuid K."/>
            <person name="Tanasupawat S."/>
        </authorList>
    </citation>
    <scope>NUCLEOTIDE SEQUENCE [LARGE SCALE GENOMIC DNA]</scope>
    <source>
        <strain evidence="1 2">DR6-1</strain>
    </source>
</reference>
<dbReference type="Pfam" id="PF13459">
    <property type="entry name" value="Fer4_15"/>
    <property type="match status" value="1"/>
</dbReference>
<sequence length="65" mass="6909">MSRLTVDPIACRAHGLCADVLPELITVDEWGYPVVHGGPVTESLLAEARRAAAACPALALRLRKS</sequence>
<dbReference type="Proteomes" id="UP000526734">
    <property type="component" value="Unassembled WGS sequence"/>
</dbReference>
<dbReference type="EMBL" id="JACGZW010000004">
    <property type="protein sequence ID" value="MBB1154216.1"/>
    <property type="molecule type" value="Genomic_DNA"/>
</dbReference>
<proteinExistence type="predicted"/>
<name>A0A7W3VW94_9PSEU</name>
<dbReference type="SUPFAM" id="SSF54862">
    <property type="entry name" value="4Fe-4S ferredoxins"/>
    <property type="match status" value="1"/>
</dbReference>
<comment type="caution">
    <text evidence="1">The sequence shown here is derived from an EMBL/GenBank/DDBJ whole genome shotgun (WGS) entry which is preliminary data.</text>
</comment>
<dbReference type="Gene3D" id="3.30.70.20">
    <property type="match status" value="1"/>
</dbReference>
<evidence type="ECO:0000313" key="1">
    <source>
        <dbReference type="EMBL" id="MBB1154216.1"/>
    </source>
</evidence>